<feature type="region of interest" description="Disordered" evidence="15">
    <location>
        <begin position="502"/>
        <end position="529"/>
    </location>
</feature>
<dbReference type="SUPFAM" id="SSF56672">
    <property type="entry name" value="DNA/RNA polymerases"/>
    <property type="match status" value="1"/>
</dbReference>
<evidence type="ECO:0000259" key="16">
    <source>
        <dbReference type="PROSITE" id="PS50507"/>
    </source>
</evidence>
<accession>A0A7D5ZW45</accession>
<dbReference type="EC" id="3.6.4.13" evidence="2"/>
<organismHost>
    <name type="scientific">Chenopodium album</name>
    <name type="common">Fat hen</name>
    <dbReference type="NCBI Taxonomy" id="3559"/>
</organismHost>
<feature type="domain" description="RdRp catalytic" evidence="16">
    <location>
        <begin position="1454"/>
        <end position="1561"/>
    </location>
</feature>
<evidence type="ECO:0000259" key="17">
    <source>
        <dbReference type="PROSITE" id="PS51471"/>
    </source>
</evidence>
<dbReference type="PROSITE" id="PS51471">
    <property type="entry name" value="FE2OG_OXY"/>
    <property type="match status" value="1"/>
</dbReference>
<dbReference type="PROSITE" id="PS51657">
    <property type="entry name" value="PSRV_HELICASE"/>
    <property type="match status" value="1"/>
</dbReference>
<dbReference type="PROSITE" id="PS50507">
    <property type="entry name" value="RDRP_SSRNA_POS"/>
    <property type="match status" value="1"/>
</dbReference>
<evidence type="ECO:0000313" key="20">
    <source>
        <dbReference type="EMBL" id="QLJ11034.1"/>
    </source>
</evidence>
<organismHost>
    <name type="scientific">Stellaria media</name>
    <name type="common">Common chickweed</name>
    <name type="synonym">Alsine media</name>
    <dbReference type="NCBI Taxonomy" id="13274"/>
</organismHost>
<comment type="function">
    <text evidence="12">RNA replication. The central part of this protein possibly functions as an ATP-binding helicase.</text>
</comment>
<evidence type="ECO:0000256" key="15">
    <source>
        <dbReference type="SAM" id="MobiDB-lite"/>
    </source>
</evidence>
<keyword evidence="4 20" id="KW-0696">RNA-directed RNA polymerase</keyword>
<comment type="catalytic activity">
    <reaction evidence="14">
        <text>ATP + H2O = ADP + phosphate + H(+)</text>
        <dbReference type="Rhea" id="RHEA:13065"/>
        <dbReference type="ChEBI" id="CHEBI:15377"/>
        <dbReference type="ChEBI" id="CHEBI:15378"/>
        <dbReference type="ChEBI" id="CHEBI:30616"/>
        <dbReference type="ChEBI" id="CHEBI:43474"/>
        <dbReference type="ChEBI" id="CHEBI:456216"/>
        <dbReference type="EC" id="3.6.4.13"/>
    </reaction>
</comment>
<evidence type="ECO:0000256" key="11">
    <source>
        <dbReference type="ARBA" id="ARBA00022953"/>
    </source>
</evidence>
<feature type="compositionally biased region" description="Basic and acidic residues" evidence="15">
    <location>
        <begin position="640"/>
        <end position="654"/>
    </location>
</feature>
<feature type="domain" description="Alphavirus-like MT" evidence="19">
    <location>
        <begin position="59"/>
        <end position="232"/>
    </location>
</feature>
<feature type="region of interest" description="Disordered" evidence="15">
    <location>
        <begin position="607"/>
        <end position="671"/>
    </location>
</feature>
<feature type="domain" description="Fe2OG dioxygenase" evidence="17">
    <location>
        <begin position="728"/>
        <end position="819"/>
    </location>
</feature>
<organismHost>
    <name type="scientific">Malus pumila</name>
    <name type="common">Paradise apple</name>
    <dbReference type="NCBI Taxonomy" id="283210"/>
</organismHost>
<evidence type="ECO:0000256" key="2">
    <source>
        <dbReference type="ARBA" id="ARBA00012552"/>
    </source>
</evidence>
<dbReference type="Pfam" id="PF01660">
    <property type="entry name" value="Vmethyltransf"/>
    <property type="match status" value="1"/>
</dbReference>
<evidence type="ECO:0000256" key="10">
    <source>
        <dbReference type="ARBA" id="ARBA00022840"/>
    </source>
</evidence>
<dbReference type="InterPro" id="IPR044861">
    <property type="entry name" value="IPNS-like_FE2OG_OXY"/>
</dbReference>
<dbReference type="GO" id="GO:0039694">
    <property type="term" value="P:viral RNA genome replication"/>
    <property type="evidence" value="ECO:0007669"/>
    <property type="project" value="InterPro"/>
</dbReference>
<dbReference type="InterPro" id="IPR005123">
    <property type="entry name" value="Oxoglu/Fe-dep_dioxygenase_dom"/>
</dbReference>
<keyword evidence="10" id="KW-0067">ATP-binding</keyword>
<sequence>MARVRASLSQFTDPSQKILIQSDQYEHVKKTLGTYKLTNPYAHSEATADLLEDLGIATNPFAAEPHTHGAAKAIENDLYYIASTRMTKEEPVTFMFMKKAKLQYFRRGPQQNDLFINQIVEPKDVARYDEDTLHSTIPTIETKTVFIGDTLHFLPPSFLTKLFARNPKIQTVLATMVLPTEALYGLTSLYPNVYSLSYHKPSRFRKKNLFSYAPGGHKGAEYVHELKQIDWLRFGHITDGKTCITAQKLETKAANHLFIYKRGRYFTPEIRNFNTQTKYVTLPKIFLPAQFNHRVPIKKTLVMQLFMYVKTVSAAKERDIWAKIRQLIKTEDLQEYSPTEIVHLVNYFLFIAKTSAVTCFSSMLDGSIIKKLFRPVIAWFKRGYQKIFGLSEFNQLLEALTWEEIDLTLDVLPVRAHDWRRMGVADSNDPFTYPIEEERKNPKWIQDFVSHFFGINKAAQEETGKEDDNELYYQHYLKLLEAQSLTAEEEAALQVLNRVLDEGESQTGSNEPALTNPTETNQCPAQTQTNPTILKAPTPVEEMCPTQLLSLSGFNTLSVDYNALEREWKELEAAEKEIQQQQKPTKPPPTTPQTLLKAQELATQARQAELNTATEQTEESTTQTPGEIPELDTEVLQSTAEEKPNSSTKGKEAENEAQTLLPPNCPTGSLSAPVEIQTELRDILKGRRAAFHSRDGKPYSYTGFTHQSQPWNTTLDQMIKAAGFQPTDFDHCLIQKYNSGYHLKPHSDNESCYPKGNPILTVNTEGHAEFIISRGGVNTGYRLEPNSWLLMPSGLQETHKHEVTAMTEGRTSLTFRSTKPLTLPQTPTASEPKQVEPELPWKLWLGVLNSLNFKGNQRIYDGNNQLILPIKDNKSLPKYEGRLPEPQLLEQLKEASRYPCPYRIDYKQGRAFASDVKNNRTGSLTTKQPDEWKEAFTKMAESPDQRIVALTVIHGAGGSGKSQLLQRYLMENPDCKIHTILPTNELRNDWLTKLPRMPLTAIQTFERALISPQKPVVIFDDYSKLPAGYIDAFLSLHKNVEWAILTGDPRQSTFHESNELAMINHLSKSTEHFSQFSRYYINATHRNKQDLARFLGVYSEKTGLTSISMSSRPEPDWHLLVPSLIKKRSYTEMGYKTSTYAGCQGITADRVQVLLDTDTTLCSDQVLYTALSRAVHAIHFINTSATSSAFWDKLNSTPYLKTFLSTLREDKLREEGPKPEAPEEPKPATTHFPVENENSSLEDRVEELLEKHEREIYSSDHGHSNCVQTDDPVVQLFAHQQAKDQTLLWATIEARLKISNPKANMEEFRMKKNVGDVLWLNYKKAMKLPDKPIEFSQELWHACAEEVQKTYLSKPLNMIKNGENRQSPDYDKHTISLFLKSQWVKKLEKLGAPKIKPGQTIASFQQATVMLYGTMARYMRRIRQAFQPPNIQLNCEQTPQQLTEFIKDQWTFDQPAYANDFTQFDQSQDGAMLQFEVLKAKHHNIPEAIIQGYIDIKTNAKVFTGVLAIMRLTGEGPTFDANTECNIAFNHTRFHISEDTAQLYAGDDTAFSKIPTEKASFQGVAKQLTLTSKPLLYKQKKGEWAEFCGYSITPLGLIKEPKKLQANLTLAIKQNKIKDAVASYSQDVALAYQHKDELYEIFDENQMRDHQTTVRTLVKFGGNEILANY</sequence>
<dbReference type="EC" id="2.7.7.48" evidence="1"/>
<keyword evidence="8" id="KW-0378">Hydrolase</keyword>
<keyword evidence="5" id="KW-0808">Transferase</keyword>
<dbReference type="Pfam" id="PF00978">
    <property type="entry name" value="RdRP_2"/>
    <property type="match status" value="1"/>
</dbReference>
<dbReference type="InterPro" id="IPR002588">
    <property type="entry name" value="Alphavirus-like_MT_dom"/>
</dbReference>
<dbReference type="GO" id="GO:0005524">
    <property type="term" value="F:ATP binding"/>
    <property type="evidence" value="ECO:0007669"/>
    <property type="project" value="UniProtKB-KW"/>
</dbReference>
<dbReference type="GO" id="GO:0016787">
    <property type="term" value="F:hydrolase activity"/>
    <property type="evidence" value="ECO:0007669"/>
    <property type="project" value="UniProtKB-KW"/>
</dbReference>
<evidence type="ECO:0000256" key="12">
    <source>
        <dbReference type="ARBA" id="ARBA00025585"/>
    </source>
</evidence>
<dbReference type="GO" id="GO:0003724">
    <property type="term" value="F:RNA helicase activity"/>
    <property type="evidence" value="ECO:0007669"/>
    <property type="project" value="UniProtKB-EC"/>
</dbReference>
<protein>
    <recommendedName>
        <fullName evidence="3">RNA replication protein</fullName>
        <ecNumber evidence="1">2.7.7.48</ecNumber>
        <ecNumber evidence="2">3.6.4.13</ecNumber>
    </recommendedName>
    <alternativeName>
        <fullName evidence="13">ORF1 protein</fullName>
    </alternativeName>
</protein>
<keyword evidence="11" id="KW-0693">Viral RNA replication</keyword>
<evidence type="ECO:0000256" key="3">
    <source>
        <dbReference type="ARBA" id="ARBA00018318"/>
    </source>
</evidence>
<evidence type="ECO:0000259" key="18">
    <source>
        <dbReference type="PROSITE" id="PS51657"/>
    </source>
</evidence>
<evidence type="ECO:0000256" key="13">
    <source>
        <dbReference type="ARBA" id="ARBA00042213"/>
    </source>
</evidence>
<dbReference type="Gene3D" id="3.40.50.300">
    <property type="entry name" value="P-loop containing nucleotide triphosphate hydrolases"/>
    <property type="match status" value="1"/>
</dbReference>
<dbReference type="GO" id="GO:0003723">
    <property type="term" value="F:RNA binding"/>
    <property type="evidence" value="ECO:0007669"/>
    <property type="project" value="InterPro"/>
</dbReference>
<evidence type="ECO:0000256" key="7">
    <source>
        <dbReference type="ARBA" id="ARBA00022741"/>
    </source>
</evidence>
<dbReference type="InterPro" id="IPR027417">
    <property type="entry name" value="P-loop_NTPase"/>
</dbReference>
<organismHost>
    <name type="scientific">Trifolium</name>
    <dbReference type="NCBI Taxonomy" id="3898"/>
</organismHost>
<dbReference type="Pfam" id="PF03171">
    <property type="entry name" value="2OG-FeII_Oxy"/>
    <property type="match status" value="1"/>
</dbReference>
<dbReference type="InterPro" id="IPR037151">
    <property type="entry name" value="AlkB-like_sf"/>
</dbReference>
<dbReference type="EMBL" id="MT176428">
    <property type="protein sequence ID" value="QLJ11034.1"/>
    <property type="molecule type" value="Genomic_RNA"/>
</dbReference>
<keyword evidence="9" id="KW-0347">Helicase</keyword>
<evidence type="ECO:0000259" key="19">
    <source>
        <dbReference type="PROSITE" id="PS51743"/>
    </source>
</evidence>
<keyword evidence="6" id="KW-0548">Nucleotidyltransferase</keyword>
<feature type="compositionally biased region" description="Polar residues" evidence="15">
    <location>
        <begin position="505"/>
        <end position="529"/>
    </location>
</feature>
<dbReference type="Gene3D" id="2.60.120.590">
    <property type="entry name" value="Alpha-ketoglutarate-dependent dioxygenase AlkB-like"/>
    <property type="match status" value="1"/>
</dbReference>
<organismHost>
    <name type="scientific">Medicago sativa</name>
    <name type="common">Alfalfa</name>
    <dbReference type="NCBI Taxonomy" id="3879"/>
</organismHost>
<feature type="compositionally biased region" description="Basic and acidic residues" evidence="15">
    <location>
        <begin position="1211"/>
        <end position="1226"/>
    </location>
</feature>
<evidence type="ECO:0000256" key="14">
    <source>
        <dbReference type="ARBA" id="ARBA00047984"/>
    </source>
</evidence>
<dbReference type="InterPro" id="IPR007094">
    <property type="entry name" value="RNA-dir_pol_PSvirus"/>
</dbReference>
<organismHost>
    <name type="scientific">Vicia sativa</name>
    <name type="common">Spring vetch</name>
    <name type="synonym">Tare</name>
    <dbReference type="NCBI Taxonomy" id="3908"/>
</organismHost>
<dbReference type="InterPro" id="IPR001788">
    <property type="entry name" value="RNA-dep_RNA_pol_alsuvir"/>
</dbReference>
<dbReference type="GO" id="GO:0003968">
    <property type="term" value="F:RNA-directed RNA polymerase activity"/>
    <property type="evidence" value="ECO:0007669"/>
    <property type="project" value="UniProtKB-KW"/>
</dbReference>
<reference evidence="20" key="1">
    <citation type="journal article" date="2020" name="Plants (Basel)">
        <title>High-Throughput Sequencing Facilitates Discovery of New Plant Viruses in Poland.</title>
        <authorList>
            <person name="Minicka J."/>
            <person name="Zarzynska-Nowak A."/>
            <person name="Budzynska D."/>
            <person name="Borodynko-Filas N."/>
            <person name="Hasiow-Jaroszewska B."/>
        </authorList>
    </citation>
    <scope>NUCLEOTIDE SEQUENCE</scope>
    <source>
        <strain evidence="20">ClYMV-2018/1</strain>
    </source>
</reference>
<dbReference type="GO" id="GO:0006396">
    <property type="term" value="P:RNA processing"/>
    <property type="evidence" value="ECO:0007669"/>
    <property type="project" value="InterPro"/>
</dbReference>
<evidence type="ECO:0000256" key="5">
    <source>
        <dbReference type="ARBA" id="ARBA00022679"/>
    </source>
</evidence>
<dbReference type="GO" id="GO:0008174">
    <property type="term" value="F:mRNA methyltransferase activity"/>
    <property type="evidence" value="ECO:0007669"/>
    <property type="project" value="UniProtKB-UniRule"/>
</dbReference>
<evidence type="ECO:0000256" key="4">
    <source>
        <dbReference type="ARBA" id="ARBA00022484"/>
    </source>
</evidence>
<evidence type="ECO:0000256" key="8">
    <source>
        <dbReference type="ARBA" id="ARBA00022801"/>
    </source>
</evidence>
<keyword evidence="7" id="KW-0547">Nucleotide-binding</keyword>
<feature type="compositionally biased region" description="Low complexity" evidence="15">
    <location>
        <begin position="612"/>
        <end position="624"/>
    </location>
</feature>
<evidence type="ECO:0000256" key="6">
    <source>
        <dbReference type="ARBA" id="ARBA00022695"/>
    </source>
</evidence>
<organismHost>
    <name type="scientific">Pisum sativum</name>
    <name type="common">Garden pea</name>
    <name type="synonym">Lathyrus oleraceus</name>
    <dbReference type="NCBI Taxonomy" id="3888"/>
</organismHost>
<dbReference type="SUPFAM" id="SSF52540">
    <property type="entry name" value="P-loop containing nucleoside triphosphate hydrolases"/>
    <property type="match status" value="1"/>
</dbReference>
<evidence type="ECO:0000256" key="1">
    <source>
        <dbReference type="ARBA" id="ARBA00012494"/>
    </source>
</evidence>
<dbReference type="GO" id="GO:0006351">
    <property type="term" value="P:DNA-templated transcription"/>
    <property type="evidence" value="ECO:0007669"/>
    <property type="project" value="InterPro"/>
</dbReference>
<dbReference type="InterPro" id="IPR027351">
    <property type="entry name" value="(+)RNA_virus_helicase_core_dom"/>
</dbReference>
<proteinExistence type="predicted"/>
<organism evidence="20">
    <name type="scientific">Clover yellow mosaic virus</name>
    <name type="common">CYMV</name>
    <dbReference type="NCBI Taxonomy" id="12177"/>
    <lineage>
        <taxon>Viruses</taxon>
        <taxon>Riboviria</taxon>
        <taxon>Orthornavirae</taxon>
        <taxon>Kitrinoviricota</taxon>
        <taxon>Alsuviricetes</taxon>
        <taxon>Tymovirales</taxon>
        <taxon>Alphaflexiviridae</taxon>
        <taxon>Potexvirus</taxon>
        <taxon>Potexvirus flavitrifolii</taxon>
    </lineage>
</organism>
<dbReference type="CDD" id="cd23246">
    <property type="entry name" value="Alphaflexiviridae_RdRp"/>
    <property type="match status" value="1"/>
</dbReference>
<dbReference type="GO" id="GO:0016556">
    <property type="term" value="P:mRNA modification"/>
    <property type="evidence" value="ECO:0007669"/>
    <property type="project" value="InterPro"/>
</dbReference>
<feature type="domain" description="(+)RNA virus helicase C-terminal" evidence="18">
    <location>
        <begin position="925"/>
        <end position="1215"/>
    </location>
</feature>
<feature type="region of interest" description="Disordered" evidence="15">
    <location>
        <begin position="1211"/>
        <end position="1240"/>
    </location>
</feature>
<name>A0A7D5ZW45_CYMV</name>
<dbReference type="SUPFAM" id="SSF51197">
    <property type="entry name" value="Clavaminate synthase-like"/>
    <property type="match status" value="1"/>
</dbReference>
<dbReference type="InterPro" id="IPR043502">
    <property type="entry name" value="DNA/RNA_pol_sf"/>
</dbReference>
<dbReference type="Pfam" id="PF01443">
    <property type="entry name" value="Viral_helicase1"/>
    <property type="match status" value="1"/>
</dbReference>
<evidence type="ECO:0000256" key="9">
    <source>
        <dbReference type="ARBA" id="ARBA00022806"/>
    </source>
</evidence>
<dbReference type="PROSITE" id="PS51743">
    <property type="entry name" value="ALPHAVIRUS_MT"/>
    <property type="match status" value="1"/>
</dbReference>